<feature type="region of interest" description="Disordered" evidence="11">
    <location>
        <begin position="181"/>
        <end position="206"/>
    </location>
</feature>
<evidence type="ECO:0000256" key="2">
    <source>
        <dbReference type="ARBA" id="ARBA00006751"/>
    </source>
</evidence>
<dbReference type="CDD" id="cd09009">
    <property type="entry name" value="PNP-EcPNPII_like"/>
    <property type="match status" value="1"/>
</dbReference>
<keyword evidence="5" id="KW-0808">Transferase</keyword>
<feature type="domain" description="Nucleoside phosphorylase" evidence="12">
    <location>
        <begin position="62"/>
        <end position="195"/>
    </location>
</feature>
<feature type="compositionally biased region" description="Basic and acidic residues" evidence="11">
    <location>
        <begin position="187"/>
        <end position="196"/>
    </location>
</feature>
<evidence type="ECO:0000256" key="3">
    <source>
        <dbReference type="ARBA" id="ARBA00011886"/>
    </source>
</evidence>
<evidence type="ECO:0000256" key="6">
    <source>
        <dbReference type="ARBA" id="ARBA00023918"/>
    </source>
</evidence>
<protein>
    <recommendedName>
        <fullName evidence="3">purine-nucleoside phosphorylase</fullName>
        <ecNumber evidence="3">2.4.2.1</ecNumber>
    </recommendedName>
    <alternativeName>
        <fullName evidence="10">Inosine-guanosine phosphorylase</fullName>
    </alternativeName>
</protein>
<name>A0ABM3G177_NEOLC</name>
<organism evidence="13 14">
    <name type="scientific">Neodiprion lecontei</name>
    <name type="common">Redheaded pine sawfly</name>
    <dbReference type="NCBI Taxonomy" id="441921"/>
    <lineage>
        <taxon>Eukaryota</taxon>
        <taxon>Metazoa</taxon>
        <taxon>Ecdysozoa</taxon>
        <taxon>Arthropoda</taxon>
        <taxon>Hexapoda</taxon>
        <taxon>Insecta</taxon>
        <taxon>Pterygota</taxon>
        <taxon>Neoptera</taxon>
        <taxon>Endopterygota</taxon>
        <taxon>Hymenoptera</taxon>
        <taxon>Tenthredinoidea</taxon>
        <taxon>Diprionidae</taxon>
        <taxon>Diprioninae</taxon>
        <taxon>Neodiprion</taxon>
    </lineage>
</organism>
<keyword evidence="13" id="KW-1185">Reference proteome</keyword>
<comment type="catalytic activity">
    <reaction evidence="9">
        <text>guanosine + phosphate = alpha-D-ribose 1-phosphate + guanine</text>
        <dbReference type="Rhea" id="RHEA:13233"/>
        <dbReference type="ChEBI" id="CHEBI:16235"/>
        <dbReference type="ChEBI" id="CHEBI:16750"/>
        <dbReference type="ChEBI" id="CHEBI:43474"/>
        <dbReference type="ChEBI" id="CHEBI:57720"/>
        <dbReference type="EC" id="2.4.2.1"/>
    </reaction>
</comment>
<evidence type="ECO:0000256" key="1">
    <source>
        <dbReference type="ARBA" id="ARBA00005058"/>
    </source>
</evidence>
<evidence type="ECO:0000256" key="11">
    <source>
        <dbReference type="SAM" id="MobiDB-lite"/>
    </source>
</evidence>
<comment type="pathway">
    <text evidence="1">Purine metabolism; purine nucleoside salvage.</text>
</comment>
<comment type="catalytic activity">
    <reaction evidence="6">
        <text>inosine + phosphate = alpha-D-ribose 1-phosphate + hypoxanthine</text>
        <dbReference type="Rhea" id="RHEA:27646"/>
        <dbReference type="ChEBI" id="CHEBI:17368"/>
        <dbReference type="ChEBI" id="CHEBI:17596"/>
        <dbReference type="ChEBI" id="CHEBI:43474"/>
        <dbReference type="ChEBI" id="CHEBI:57720"/>
        <dbReference type="EC" id="2.4.2.1"/>
    </reaction>
</comment>
<comment type="catalytic activity">
    <reaction evidence="7">
        <text>2'-deoxyguanosine + phosphate = 2-deoxy-alpha-D-ribose 1-phosphate + guanine</text>
        <dbReference type="Rhea" id="RHEA:27738"/>
        <dbReference type="ChEBI" id="CHEBI:16235"/>
        <dbReference type="ChEBI" id="CHEBI:17172"/>
        <dbReference type="ChEBI" id="CHEBI:43474"/>
        <dbReference type="ChEBI" id="CHEBI:57259"/>
        <dbReference type="EC" id="2.4.2.1"/>
    </reaction>
</comment>
<comment type="similarity">
    <text evidence="2">Belongs to the PNP/MTAP phosphorylase family.</text>
</comment>
<gene>
    <name evidence="14" type="primary">LOC107223684</name>
</gene>
<comment type="catalytic activity">
    <reaction evidence="8">
        <text>2'-deoxyinosine + phosphate = 2-deoxy-alpha-D-ribose 1-phosphate + hypoxanthine</text>
        <dbReference type="Rhea" id="RHEA:27750"/>
        <dbReference type="ChEBI" id="CHEBI:17368"/>
        <dbReference type="ChEBI" id="CHEBI:28997"/>
        <dbReference type="ChEBI" id="CHEBI:43474"/>
        <dbReference type="ChEBI" id="CHEBI:57259"/>
        <dbReference type="EC" id="2.4.2.1"/>
    </reaction>
</comment>
<dbReference type="GeneID" id="107223684"/>
<evidence type="ECO:0000256" key="4">
    <source>
        <dbReference type="ARBA" id="ARBA00022676"/>
    </source>
</evidence>
<evidence type="ECO:0000256" key="9">
    <source>
        <dbReference type="ARBA" id="ARBA00023970"/>
    </source>
</evidence>
<proteinExistence type="inferred from homology"/>
<evidence type="ECO:0000256" key="5">
    <source>
        <dbReference type="ARBA" id="ARBA00022679"/>
    </source>
</evidence>
<evidence type="ECO:0000256" key="10">
    <source>
        <dbReference type="ARBA" id="ARBA00031036"/>
    </source>
</evidence>
<dbReference type="RefSeq" id="XP_046594015.1">
    <property type="nucleotide sequence ID" value="XM_046738059.1"/>
</dbReference>
<dbReference type="PANTHER" id="PTHR11904">
    <property type="entry name" value="METHYLTHIOADENOSINE/PURINE NUCLEOSIDE PHOSPHORYLASE"/>
    <property type="match status" value="1"/>
</dbReference>
<sequence>MSRRHLANGHATATAAASTADAIRLKKQENELVDVAANSVYTFEALEESANYLLERTSIRPKIAVICGSGMGSLADALTDKVCFAYESIPHFPVSTVPGHMGQLVFGFLRGVPIMCMQGRFHYYEGYPLWKCSMPVRVMKLVGASHLIATNAAGGLNPNYKIGDIMMMRDHVNMMGFAGNNPLQGPNDDRHVDGSRGHNGPALRHDGLRLQSDNEQIANGLRGEPRGESRGGDRRWKVASTAPPGVRLADGCPRGEGVRLGWQMSPAGHPPDFLMLIRSVPRDRRYPGLILPSVTSQTPEAPSSGKFCRDGYWRKI</sequence>
<dbReference type="InterPro" id="IPR000845">
    <property type="entry name" value="Nucleoside_phosphorylase_d"/>
</dbReference>
<evidence type="ECO:0000313" key="13">
    <source>
        <dbReference type="Proteomes" id="UP000829291"/>
    </source>
</evidence>
<evidence type="ECO:0000256" key="7">
    <source>
        <dbReference type="ARBA" id="ARBA00023929"/>
    </source>
</evidence>
<dbReference type="Pfam" id="PF01048">
    <property type="entry name" value="PNP_UDP_1"/>
    <property type="match status" value="1"/>
</dbReference>
<dbReference type="InterPro" id="IPR035994">
    <property type="entry name" value="Nucleoside_phosphorylase_sf"/>
</dbReference>
<dbReference type="EC" id="2.4.2.1" evidence="3"/>
<dbReference type="PANTHER" id="PTHR11904:SF9">
    <property type="entry name" value="PURINE NUCLEOSIDE PHOSPHORYLASE-RELATED"/>
    <property type="match status" value="1"/>
</dbReference>
<dbReference type="Gene3D" id="3.40.50.1580">
    <property type="entry name" value="Nucleoside phosphorylase domain"/>
    <property type="match status" value="1"/>
</dbReference>
<dbReference type="SUPFAM" id="SSF53167">
    <property type="entry name" value="Purine and uridine phosphorylases"/>
    <property type="match status" value="1"/>
</dbReference>
<dbReference type="Proteomes" id="UP000829291">
    <property type="component" value="Chromosome 4"/>
</dbReference>
<evidence type="ECO:0000256" key="8">
    <source>
        <dbReference type="ARBA" id="ARBA00023950"/>
    </source>
</evidence>
<keyword evidence="4" id="KW-0328">Glycosyltransferase</keyword>
<evidence type="ECO:0000313" key="14">
    <source>
        <dbReference type="RefSeq" id="XP_046594015.1"/>
    </source>
</evidence>
<reference evidence="14" key="1">
    <citation type="submission" date="2025-08" db="UniProtKB">
        <authorList>
            <consortium name="RefSeq"/>
        </authorList>
    </citation>
    <scope>IDENTIFICATION</scope>
    <source>
        <tissue evidence="14">Thorax and Abdomen</tissue>
    </source>
</reference>
<dbReference type="InterPro" id="IPR011268">
    <property type="entry name" value="Purine_phosphorylase"/>
</dbReference>
<evidence type="ECO:0000259" key="12">
    <source>
        <dbReference type="Pfam" id="PF01048"/>
    </source>
</evidence>
<accession>A0ABM3G177</accession>